<proteinExistence type="predicted"/>
<dbReference type="EMBL" id="JAVFHL010000002">
    <property type="protein sequence ID" value="MDT6978150.1"/>
    <property type="molecule type" value="Genomic_DNA"/>
</dbReference>
<sequence>MERVDIKDISGSIRFSTIVNEGSKRKFLLMKEDYVTVKFNLDEPIFFKLGDYIDDGHLGVFEICDIQKPAYNAITASYDYELRLDAYYWKWKNKIFKYTPETAGQEASWNLTAPLDVQVGIVLRNLKALGYTYKGQDFVFSIDSTVENKAQLMSYDNINILDACFEMAKKWDCECWVTENIIHFGRCEFGDPVNWEIGVNVEEMTRTDSQSAYATRIYAFGSTRNIPSNYRPVDESVVVNGVVQRRLMLPAGTPYIDAYPNMVTEEAIEQVIVFDDIYPRRTGTMSDIAIHKYTDKIENADGTITEEKWDAYRFKDTGITFSKAYVLAGEELKITFHSGKLNGMMFGVTFNPDGEPEKLSDGSWNPAAQVWEIVRNEDYGRKLPGDVLIPANGDTYVLTGWDSTKITELGLVSAAEVELKTETEKYVAKSKMDPSTYNCKMMSGDAYGEDGVHNLYSAGQKVKLINKAYFEDGRQSRVIGFEHNLDYPFDSPIFTVGETAAYSRIGELEEKLDSLTLKGQTYNGGGSGVYIIGTNDSTPPSNRNVFSASKSLATHLRKDMPDTAKETVTFSKGLIVGDTAASIDENGNVEVGSVTARMKVKAATLEVTGSANVGTLHSEGNISTGADIWAKGDTHTLNLLVQALAKTYDLNVEHVATLFQTIVKDFISSERFIPGLMGEGMKLYKAINGDWNLEIDNAVVRKAMTIFELIISKVRAVNGGLVISSANGRVKSVSETSGDPAYYVLGIEGDMMFVADDLVRCQVYTSGHIKYYWVPVASVNDDSILILKSVLPNGTVPAVGDDLVQMGNLTNPNRQGILYLTASEDGKPRISVLDGVNSTSLAGKNKVILGCLDGMTDTDFPADLQPSGYGLYAMNCFLKGIFILRNGKSIEQEFSNIATELAAIPGKIELSIRSMKVADVNLLYDSNHKLNANPYQMGAYKYDVHLEAGKTYTLTVCYKCADSDVIRAYNNPSYGWIGTLPKSAEETVLSQPITPINPDGAYFYFYKFPQQESTGTYIKWAVITEGSVGVANWIPSATERKLNIGGENLMLQSQQALDGSGAQYAFQLSKAWTDLKGKTLTISFDYAYSNLKMGSSQRFGLEKAIYKSGTSQYYYIGAFKYVDSTSPTADKGRYVHTIKVPEDIEDSLDTDIIAYIQLGAGSVCRINNFQIEIGDTATGWKPAPKDSFTESKKYTDTQILAVDGKIELSVKTKVENLGIGANNLYSYTSSLLNTLYPSPTIERQMSLHGFYLVGSQGNGGAMRIPNIIPPIPGKYTVSGWIKGSQNTPVGFTIDVCDSENVIVKSTADNQWSYFKHTFNVTKNTEEQKDVYNFVDIERIDWAYIWVKDFKVEAGEIATAWSPNFQDAVYKGAEYTNSQISVVEGKITSTVEKINTVDGRVTGLASRVEQTEKSITSVVGDIGVINSTTNRHISKRIDLRGWDNNKFFPLVISIPVYHKTRVEISRPLDAGYGKPSYGTHDGGFSMNLTFEMSGSGWGSLPAVTNIFDYTKAWTSAGAKIVVDLGQITETSTCRMGIRGGSMYDVTVDDTIDPNVINVYQTDYHGSYNTSFPVRTDGTEPVRTYGYYTEIKQTQESIALTANKVDDQGRRLSAAELTLSSDHAKLSVVEQAANSANSLAGTANNKAEAADGRVTATQNGLVETGINITSRKIILKADNLLFQNNTGQQTAAINANGKLSANVIEAAEVVAQAFSAQRITTGNLTVTDGAKIGAWNISGGSLVSASNSQAKILLNMSGNKFLRINEEGDSPTTSRTALMSIRNDNYSGLSIESYGSSGFALRCLANAGTANSIESYGSHIFAQRGGEKWNAPGMLCTGYVYQAGTVTNEWGNGCTLTSAQKIATGKYRIYHSLKHLQYAVLVQGLGGYGWVFGQVETQNNSYFEVLMLDANKGPRDCPFRVFVVGRNVW</sequence>
<dbReference type="RefSeq" id="WP_269096947.1">
    <property type="nucleotide sequence ID" value="NZ_JAPTZR010000014.1"/>
</dbReference>
<evidence type="ECO:0000313" key="2">
    <source>
        <dbReference type="Proteomes" id="UP001258434"/>
    </source>
</evidence>
<reference evidence="1 2" key="2">
    <citation type="submission" date="2023-08" db="EMBL/GenBank/DDBJ databases">
        <authorList>
            <person name="Du M."/>
            <person name="Liu C."/>
            <person name="Liu S.-J."/>
        </authorList>
    </citation>
    <scope>NUCLEOTIDE SEQUENCE [LARGE SCALE GENOMIC DNA]</scope>
    <source>
        <strain evidence="1 2">GS077</strain>
    </source>
</reference>
<comment type="caution">
    <text evidence="1">The sequence shown here is derived from an EMBL/GenBank/DDBJ whole genome shotgun (WGS) entry which is preliminary data.</text>
</comment>
<accession>A0ABD5G2C6</accession>
<evidence type="ECO:0000313" key="1">
    <source>
        <dbReference type="EMBL" id="MDT6978150.1"/>
    </source>
</evidence>
<name>A0ABD5G2C6_BACFG</name>
<gene>
    <name evidence="1" type="ORF">BFGS077_003462</name>
</gene>
<reference evidence="2" key="1">
    <citation type="submission" date="2023-07" db="EMBL/GenBank/DDBJ databases">
        <title>A gut symbiont ubiquitin homologue binds and inactivates peptidyl-prolyl isomerase to mediate the interbacterial arms race in the human gut.</title>
        <authorList>
            <person name="Jiang K."/>
            <person name="Li W."/>
            <person name="Tong M."/>
            <person name="Xu J."/>
            <person name="Chen Z."/>
            <person name="Yang Y."/>
            <person name="Zang Y."/>
            <person name="Jiao X."/>
            <person name="Liu C."/>
            <person name="Lim B."/>
            <person name="Jiang X."/>
            <person name="Wang J."/>
            <person name="Wu D."/>
            <person name="Wang M."/>
            <person name="Liu S.-J."/>
            <person name="Shao F."/>
            <person name="Gao X."/>
        </authorList>
    </citation>
    <scope>NUCLEOTIDE SEQUENCE [LARGE SCALE GENOMIC DNA]</scope>
    <source>
        <strain evidence="2">GS077</strain>
    </source>
</reference>
<organism evidence="1 2">
    <name type="scientific">Bacteroides fragilis</name>
    <dbReference type="NCBI Taxonomy" id="817"/>
    <lineage>
        <taxon>Bacteria</taxon>
        <taxon>Pseudomonadati</taxon>
        <taxon>Bacteroidota</taxon>
        <taxon>Bacteroidia</taxon>
        <taxon>Bacteroidales</taxon>
        <taxon>Bacteroidaceae</taxon>
        <taxon>Bacteroides</taxon>
    </lineage>
</organism>
<dbReference type="Proteomes" id="UP001258434">
    <property type="component" value="Unassembled WGS sequence"/>
</dbReference>
<protein>
    <submittedName>
        <fullName evidence="1">Uncharacterized protein</fullName>
    </submittedName>
</protein>